<reference evidence="2" key="1">
    <citation type="submission" date="2018-05" db="EMBL/GenBank/DDBJ databases">
        <authorList>
            <person name="Lanie J.A."/>
            <person name="Ng W.-L."/>
            <person name="Kazmierczak K.M."/>
            <person name="Andrzejewski T.M."/>
            <person name="Davidsen T.M."/>
            <person name="Wayne K.J."/>
            <person name="Tettelin H."/>
            <person name="Glass J.I."/>
            <person name="Rusch D."/>
            <person name="Podicherti R."/>
            <person name="Tsui H.-C.T."/>
            <person name="Winkler M.E."/>
        </authorList>
    </citation>
    <scope>NUCLEOTIDE SEQUENCE</scope>
</reference>
<accession>A0A382VB08</accession>
<protein>
    <recommendedName>
        <fullName evidence="3">Lipoprotein</fullName>
    </recommendedName>
</protein>
<proteinExistence type="predicted"/>
<feature type="region of interest" description="Disordered" evidence="1">
    <location>
        <begin position="23"/>
        <end position="53"/>
    </location>
</feature>
<gene>
    <name evidence="2" type="ORF">METZ01_LOCUS395972</name>
</gene>
<feature type="non-terminal residue" evidence="2">
    <location>
        <position position="253"/>
    </location>
</feature>
<dbReference type="EMBL" id="UINC01150198">
    <property type="protein sequence ID" value="SVD43118.1"/>
    <property type="molecule type" value="Genomic_DNA"/>
</dbReference>
<feature type="compositionally biased region" description="Acidic residues" evidence="1">
    <location>
        <begin position="31"/>
        <end position="45"/>
    </location>
</feature>
<dbReference type="PROSITE" id="PS51257">
    <property type="entry name" value="PROKAR_LIPOPROTEIN"/>
    <property type="match status" value="1"/>
</dbReference>
<evidence type="ECO:0000313" key="2">
    <source>
        <dbReference type="EMBL" id="SVD43118.1"/>
    </source>
</evidence>
<sequence length="253" mass="27304">MSKGYLFAVMLLVASLTGCIEGGDLEKSTTTDEEEIEETEEEETLDPVGADDNSGKPGVEFVGLFEIWTPFLIVATYDTDGYVRSYSIESSNEGSLTGDEEGCGLPFTASNSDSAYDCYALADSILIEVCGTLEHVDQTITVKIEDNDGNKASASYDLVDLEDMCGPPEPVVMFFVQEDSDGVYHVDVIKADSQYPLKDLSFYLKDQSGSTYVGEGLGFGEIAMQIIGGEEHGINQAYDGDDDQLTSRASNVS</sequence>
<dbReference type="AlphaFoldDB" id="A0A382VB08"/>
<organism evidence="2">
    <name type="scientific">marine metagenome</name>
    <dbReference type="NCBI Taxonomy" id="408172"/>
    <lineage>
        <taxon>unclassified sequences</taxon>
        <taxon>metagenomes</taxon>
        <taxon>ecological metagenomes</taxon>
    </lineage>
</organism>
<name>A0A382VB08_9ZZZZ</name>
<evidence type="ECO:0000256" key="1">
    <source>
        <dbReference type="SAM" id="MobiDB-lite"/>
    </source>
</evidence>
<evidence type="ECO:0008006" key="3">
    <source>
        <dbReference type="Google" id="ProtNLM"/>
    </source>
</evidence>